<dbReference type="Proteomes" id="UP000203229">
    <property type="component" value="Chromosome"/>
</dbReference>
<dbReference type="RefSeq" id="WP_094048778.1">
    <property type="nucleotide sequence ID" value="NZ_CP022535.1"/>
</dbReference>
<evidence type="ECO:0000313" key="1">
    <source>
        <dbReference type="EMBL" id="ASP28235.1"/>
    </source>
</evidence>
<protein>
    <submittedName>
        <fullName evidence="1">Uncharacterized protein</fullName>
    </submittedName>
</protein>
<proteinExistence type="predicted"/>
<dbReference type="EMBL" id="CP022535">
    <property type="protein sequence ID" value="ASP28235.1"/>
    <property type="molecule type" value="Genomic_DNA"/>
</dbReference>
<evidence type="ECO:0000313" key="2">
    <source>
        <dbReference type="Proteomes" id="UP000203229"/>
    </source>
</evidence>
<sequence length="168" mass="19895">MKNKIPYISIGIDPSGMGTTGIVLRTYNYNYPKKWHDQLYCTNPIEAFELIKLWIKEKMSNFYLDNIEIKTVAVELLHQGIEKHKEVKATRELIGLLRYYFKFKFCGHLPHHKDKEDISKAILKHGKKNEHWIHAEAVLNSHFCEEKKSLTVEKFDWSKITYGDKKNR</sequence>
<name>A0A222ENZ6_9MOLU</name>
<reference evidence="1 2" key="1">
    <citation type="submission" date="2017-07" db="EMBL/GenBank/DDBJ databases">
        <title>Complete genome sequence of Spiroplasma corruscae EC-1 (DSM 19793).</title>
        <authorList>
            <person name="Tsai Y.-M."/>
            <person name="Lo W.-S."/>
            <person name="Kuo C.-H."/>
        </authorList>
    </citation>
    <scope>NUCLEOTIDE SEQUENCE [LARGE SCALE GENOMIC DNA]</scope>
    <source>
        <strain evidence="1 2">EC-1</strain>
    </source>
</reference>
<dbReference type="KEGG" id="scou:SCORR_v1c04630"/>
<dbReference type="AlphaFoldDB" id="A0A222ENZ6"/>
<keyword evidence="2" id="KW-1185">Reference proteome</keyword>
<organism evidence="1 2">
    <name type="scientific">Spiroplasma corruscae</name>
    <dbReference type="NCBI Taxonomy" id="216934"/>
    <lineage>
        <taxon>Bacteria</taxon>
        <taxon>Bacillati</taxon>
        <taxon>Mycoplasmatota</taxon>
        <taxon>Mollicutes</taxon>
        <taxon>Entomoplasmatales</taxon>
        <taxon>Spiroplasmataceae</taxon>
        <taxon>Spiroplasma</taxon>
    </lineage>
</organism>
<gene>
    <name evidence="1" type="ORF">SCORR_v1c04630</name>
</gene>
<dbReference type="OrthoDB" id="391757at2"/>
<accession>A0A222ENZ6</accession>